<protein>
    <recommendedName>
        <fullName evidence="3">Nephrocystin 3-like N-terminal domain-containing protein</fullName>
    </recommendedName>
</protein>
<dbReference type="Proteomes" id="UP000284706">
    <property type="component" value="Unassembled WGS sequence"/>
</dbReference>
<dbReference type="PANTHER" id="PTHR10039">
    <property type="entry name" value="AMELOGENIN"/>
    <property type="match status" value="1"/>
</dbReference>
<feature type="compositionally biased region" description="Polar residues" evidence="2">
    <location>
        <begin position="776"/>
        <end position="789"/>
    </location>
</feature>
<dbReference type="AlphaFoldDB" id="A0A409YS18"/>
<evidence type="ECO:0000256" key="1">
    <source>
        <dbReference type="ARBA" id="ARBA00022737"/>
    </source>
</evidence>
<sequence length="806" mass="90333">MSTIDASNISNSIINGGSLTWVKGDLNLHPQDASRDRASGAFHNSAERFDAPKCHPQTRRAILREIIEWVQANNGNDYPFLWMYGPAGSGKSSIAQSIAEVCAETGQLAASFFFARTAFERNNASRLVATIAYQLTISIPSTTDQISEALLQDPAIFSRSLQAQAEALIVLPILNLAKGTDEGHAECSVAPKFILIDGLDECGDGGSQRRILDALWSAVRSLNIPLRFLIASRPEHDIRNFFNQGTVSHLTRALVLDDKYEPDADIRTFLLSRFNDIRQGHPSGAHIPSSWPTEGEITSLVEKSSGQFIYASTVMKFVESPRHWPSDRLDIIFGLMSPGRNTPFAELDSLYAHIFNSVGAHIDRAMEVFTFLLFKASDVGAGVDIVEDFLCLREGELQTILTDLHSVIHVPEALETTQQLRLFHASLGDFLMDRSRSGNFFVGVREGHAQMMRYCLRRLTYSFSSPLREFPASSSKIADVDLFKRTEPAVQRMSYVGLMRHYPAAYSSHGLLQDLYLFNFEADRLQRYLDNPQILHHRYLSQVDTYLKASLARYPQVPASFRLFAASTLDKFPRHCRIVFDILSLKYRKGYYSFPHGGAHSALSNGVRELDTTALRFSFADNRGIESFRDMVNEFLTDEARAGIYHVDAGKYMDLAPFLIDLLANPHLFDGVEGIGLWSMQKCCFDLLIDILWCIPADHELAQYLYGNPIMKYAKHLDAKQQEQMIRAVSFYIEKCNRNPATVAALRQQAMAPAGLVPRGEDRLPSPRASRLNRQEGPSPSSDTVTTGQDTTAFKKWVSGLFKWPT</sequence>
<keyword evidence="1" id="KW-0677">Repeat</keyword>
<dbReference type="SUPFAM" id="SSF52540">
    <property type="entry name" value="P-loop containing nucleoside triphosphate hydrolases"/>
    <property type="match status" value="1"/>
</dbReference>
<dbReference type="InParanoid" id="A0A409YS18"/>
<feature type="region of interest" description="Disordered" evidence="2">
    <location>
        <begin position="756"/>
        <end position="789"/>
    </location>
</feature>
<proteinExistence type="predicted"/>
<dbReference type="Gene3D" id="3.40.50.300">
    <property type="entry name" value="P-loop containing nucleotide triphosphate hydrolases"/>
    <property type="match status" value="1"/>
</dbReference>
<evidence type="ECO:0000313" key="5">
    <source>
        <dbReference type="Proteomes" id="UP000284706"/>
    </source>
</evidence>
<dbReference type="InterPro" id="IPR056884">
    <property type="entry name" value="NPHP3-like_N"/>
</dbReference>
<dbReference type="InterPro" id="IPR027417">
    <property type="entry name" value="P-loop_NTPase"/>
</dbReference>
<evidence type="ECO:0000256" key="2">
    <source>
        <dbReference type="SAM" id="MobiDB-lite"/>
    </source>
</evidence>
<dbReference type="OrthoDB" id="4760524at2759"/>
<dbReference type="EMBL" id="NHYE01000424">
    <property type="protein sequence ID" value="PPR05796.1"/>
    <property type="molecule type" value="Genomic_DNA"/>
</dbReference>
<feature type="domain" description="Nephrocystin 3-like N-terminal" evidence="3">
    <location>
        <begin position="66"/>
        <end position="233"/>
    </location>
</feature>
<name>A0A409YS18_9AGAR</name>
<reference evidence="4 5" key="1">
    <citation type="journal article" date="2018" name="Evol. Lett.">
        <title>Horizontal gene cluster transfer increased hallucinogenic mushroom diversity.</title>
        <authorList>
            <person name="Reynolds H.T."/>
            <person name="Vijayakumar V."/>
            <person name="Gluck-Thaler E."/>
            <person name="Korotkin H.B."/>
            <person name="Matheny P.B."/>
            <person name="Slot J.C."/>
        </authorList>
    </citation>
    <scope>NUCLEOTIDE SEQUENCE [LARGE SCALE GENOMIC DNA]</scope>
    <source>
        <strain evidence="4 5">SRW20</strain>
    </source>
</reference>
<evidence type="ECO:0000313" key="4">
    <source>
        <dbReference type="EMBL" id="PPR05796.1"/>
    </source>
</evidence>
<organism evidence="4 5">
    <name type="scientific">Gymnopilus dilepis</name>
    <dbReference type="NCBI Taxonomy" id="231916"/>
    <lineage>
        <taxon>Eukaryota</taxon>
        <taxon>Fungi</taxon>
        <taxon>Dikarya</taxon>
        <taxon>Basidiomycota</taxon>
        <taxon>Agaricomycotina</taxon>
        <taxon>Agaricomycetes</taxon>
        <taxon>Agaricomycetidae</taxon>
        <taxon>Agaricales</taxon>
        <taxon>Agaricineae</taxon>
        <taxon>Hymenogastraceae</taxon>
        <taxon>Gymnopilus</taxon>
    </lineage>
</organism>
<evidence type="ECO:0000259" key="3">
    <source>
        <dbReference type="Pfam" id="PF24883"/>
    </source>
</evidence>
<accession>A0A409YS18</accession>
<gene>
    <name evidence="4" type="ORF">CVT26_010146</name>
</gene>
<dbReference type="Pfam" id="PF24883">
    <property type="entry name" value="NPHP3_N"/>
    <property type="match status" value="1"/>
</dbReference>
<comment type="caution">
    <text evidence="4">The sequence shown here is derived from an EMBL/GenBank/DDBJ whole genome shotgun (WGS) entry which is preliminary data.</text>
</comment>
<keyword evidence="5" id="KW-1185">Reference proteome</keyword>